<dbReference type="OrthoDB" id="120315at2"/>
<protein>
    <submittedName>
        <fullName evidence="2">Ubiquitin-hydrolase Zn-finger-containing protein</fullName>
    </submittedName>
</protein>
<evidence type="ECO:0000259" key="1">
    <source>
        <dbReference type="PROSITE" id="PS50271"/>
    </source>
</evidence>
<dbReference type="PROSITE" id="PS50271">
    <property type="entry name" value="ZF_UBP"/>
    <property type="match status" value="1"/>
</dbReference>
<gene>
    <name evidence="2" type="ORF">SAMN05421771_2261</name>
</gene>
<sequence length="85" mass="9626">MALCEHLAAAHPHKPNSAGCEECIKMDSWWVHLRTCLTCGHVGCCDSSPNKHATKHFHATKHPVMTSKEPGEHWRFCFIDEQMAE</sequence>
<dbReference type="Gene3D" id="3.30.40.10">
    <property type="entry name" value="Zinc/RING finger domain, C3HC4 (zinc finger)"/>
    <property type="match status" value="1"/>
</dbReference>
<evidence type="ECO:0000313" key="2">
    <source>
        <dbReference type="EMBL" id="SFS13275.1"/>
    </source>
</evidence>
<reference evidence="2 3" key="1">
    <citation type="submission" date="2016-10" db="EMBL/GenBank/DDBJ databases">
        <authorList>
            <person name="de Groot N.N."/>
        </authorList>
    </citation>
    <scope>NUCLEOTIDE SEQUENCE [LARGE SCALE GENOMIC DNA]</scope>
    <source>
        <strain evidence="2 3">DSM 21001</strain>
    </source>
</reference>
<dbReference type="GO" id="GO:0016787">
    <property type="term" value="F:hydrolase activity"/>
    <property type="evidence" value="ECO:0007669"/>
    <property type="project" value="UniProtKB-KW"/>
</dbReference>
<dbReference type="AlphaFoldDB" id="A0A1I6MC54"/>
<keyword evidence="3" id="KW-1185">Reference proteome</keyword>
<keyword evidence="2" id="KW-0378">Hydrolase</keyword>
<organism evidence="2 3">
    <name type="scientific">Granulicella pectinivorans</name>
    <dbReference type="NCBI Taxonomy" id="474950"/>
    <lineage>
        <taxon>Bacteria</taxon>
        <taxon>Pseudomonadati</taxon>
        <taxon>Acidobacteriota</taxon>
        <taxon>Terriglobia</taxon>
        <taxon>Terriglobales</taxon>
        <taxon>Acidobacteriaceae</taxon>
        <taxon>Granulicella</taxon>
    </lineage>
</organism>
<dbReference type="EMBL" id="FOZL01000001">
    <property type="protein sequence ID" value="SFS13275.1"/>
    <property type="molecule type" value="Genomic_DNA"/>
</dbReference>
<name>A0A1I6MC54_9BACT</name>
<accession>A0A1I6MC54</accession>
<dbReference type="SUPFAM" id="SSF57850">
    <property type="entry name" value="RING/U-box"/>
    <property type="match status" value="1"/>
</dbReference>
<dbReference type="Proteomes" id="UP000199024">
    <property type="component" value="Unassembled WGS sequence"/>
</dbReference>
<dbReference type="InterPro" id="IPR001607">
    <property type="entry name" value="Znf_UBP"/>
</dbReference>
<dbReference type="InterPro" id="IPR013083">
    <property type="entry name" value="Znf_RING/FYVE/PHD"/>
</dbReference>
<dbReference type="RefSeq" id="WP_089839224.1">
    <property type="nucleotide sequence ID" value="NZ_FOZL01000001.1"/>
</dbReference>
<dbReference type="GO" id="GO:0008270">
    <property type="term" value="F:zinc ion binding"/>
    <property type="evidence" value="ECO:0007669"/>
    <property type="project" value="InterPro"/>
</dbReference>
<proteinExistence type="predicted"/>
<dbReference type="STRING" id="474950.SAMN05421771_2261"/>
<feature type="domain" description="UBP-type" evidence="1">
    <location>
        <begin position="2"/>
        <end position="85"/>
    </location>
</feature>
<dbReference type="Pfam" id="PF02148">
    <property type="entry name" value="zf-UBP"/>
    <property type="match status" value="1"/>
</dbReference>
<evidence type="ECO:0000313" key="3">
    <source>
        <dbReference type="Proteomes" id="UP000199024"/>
    </source>
</evidence>